<keyword evidence="2" id="KW-1134">Transmembrane beta strand</keyword>
<organism evidence="4 5">
    <name type="scientific">Oceanibaculum indicum</name>
    <dbReference type="NCBI Taxonomy" id="526216"/>
    <lineage>
        <taxon>Bacteria</taxon>
        <taxon>Pseudomonadati</taxon>
        <taxon>Pseudomonadota</taxon>
        <taxon>Alphaproteobacteria</taxon>
        <taxon>Rhodospirillales</taxon>
        <taxon>Oceanibaculaceae</taxon>
        <taxon>Oceanibaculum</taxon>
    </lineage>
</organism>
<sequence length="468" mass="50575">MTQHAAFPAFLLGAVLLAGCTVGPDYSRPEVPISATYKHEAGWRSLATAEAPPVGAWWVLYDDPELDGLMRATADSNLSVAQAEARFRQALAQLRVSRAGALPQVQGNASVQRSGRENNGGGSSLSSSSDGTAYQLGATASWVPDLWGKVRRQLEADRASIASSAADLDAMRLSMQSTVAQAYLRIRAIDLYLGLLELTREAYTRSLELTRNQYSAGLAARADVIQSEVQLQSLMTQETDLRQQRLLEENAIAVLLGRPPAGFSIARTDALPPPPAIPAQMPSALLVRRPDVIAAERQVAVANANIGVAEGAWFPDLTLSAQGALQEGRFIDLFSAPQLIWSVGPSLAATLFDSGRRSALVEQSRAQYDERVAAYRQTFLTGMQEVEDALATLQMLEAKAGQQARLVELAEENERVVTNRYRAGLVTFLEVSVAQNQTYTSRRTALEIKAEQLAASIRLIVALGGGWR</sequence>
<keyword evidence="2" id="KW-0812">Transmembrane</keyword>
<reference evidence="4 5" key="1">
    <citation type="submission" date="2018-10" db="EMBL/GenBank/DDBJ databases">
        <title>Comparative analysis of microorganisms from saline springs in Andes Mountain Range, Colombia.</title>
        <authorList>
            <person name="Rubin E."/>
        </authorList>
    </citation>
    <scope>NUCLEOTIDE SEQUENCE [LARGE SCALE GENOMIC DNA]</scope>
    <source>
        <strain evidence="4 5">USBA 36</strain>
    </source>
</reference>
<feature type="region of interest" description="Disordered" evidence="3">
    <location>
        <begin position="105"/>
        <end position="130"/>
    </location>
</feature>
<dbReference type="NCBIfam" id="TIGR01845">
    <property type="entry name" value="outer_NodT"/>
    <property type="match status" value="1"/>
</dbReference>
<dbReference type="Proteomes" id="UP000277424">
    <property type="component" value="Unassembled WGS sequence"/>
</dbReference>
<dbReference type="OrthoDB" id="9783100at2"/>
<name>A0A420WPU5_9PROT</name>
<comment type="caution">
    <text evidence="4">The sequence shown here is derived from an EMBL/GenBank/DDBJ whole genome shotgun (WGS) entry which is preliminary data.</text>
</comment>
<dbReference type="Pfam" id="PF02321">
    <property type="entry name" value="OEP"/>
    <property type="match status" value="2"/>
</dbReference>
<dbReference type="InterPro" id="IPR003423">
    <property type="entry name" value="OMP_efflux"/>
</dbReference>
<dbReference type="GO" id="GO:0005886">
    <property type="term" value="C:plasma membrane"/>
    <property type="evidence" value="ECO:0007669"/>
    <property type="project" value="UniProtKB-SubCell"/>
</dbReference>
<accession>A0A420WPU5</accession>
<evidence type="ECO:0000256" key="2">
    <source>
        <dbReference type="RuleBase" id="RU362097"/>
    </source>
</evidence>
<dbReference type="AlphaFoldDB" id="A0A420WPU5"/>
<keyword evidence="2" id="KW-0472">Membrane</keyword>
<evidence type="ECO:0000256" key="1">
    <source>
        <dbReference type="ARBA" id="ARBA00007613"/>
    </source>
</evidence>
<protein>
    <submittedName>
        <fullName evidence="4">NodT family efflux transporter outer membrane factor (OMF) lipoprotein</fullName>
    </submittedName>
</protein>
<comment type="similarity">
    <text evidence="1 2">Belongs to the outer membrane factor (OMF) (TC 1.B.17) family.</text>
</comment>
<dbReference type="RefSeq" id="WP_121217777.1">
    <property type="nucleotide sequence ID" value="NZ_RBIG01000001.1"/>
</dbReference>
<gene>
    <name evidence="4" type="ORF">BCL74_0829</name>
</gene>
<evidence type="ECO:0000313" key="4">
    <source>
        <dbReference type="EMBL" id="RKQ73058.1"/>
    </source>
</evidence>
<proteinExistence type="inferred from homology"/>
<keyword evidence="2" id="KW-0564">Palmitate</keyword>
<dbReference type="Gene3D" id="2.20.200.10">
    <property type="entry name" value="Outer membrane efflux proteins (OEP)"/>
    <property type="match status" value="1"/>
</dbReference>
<dbReference type="EMBL" id="RBIG01000001">
    <property type="protein sequence ID" value="RKQ73058.1"/>
    <property type="molecule type" value="Genomic_DNA"/>
</dbReference>
<dbReference type="PANTHER" id="PTHR30203:SF33">
    <property type="entry name" value="BLR4455 PROTEIN"/>
    <property type="match status" value="1"/>
</dbReference>
<dbReference type="SUPFAM" id="SSF56954">
    <property type="entry name" value="Outer membrane efflux proteins (OEP)"/>
    <property type="match status" value="1"/>
</dbReference>
<dbReference type="InterPro" id="IPR010131">
    <property type="entry name" value="MdtP/NodT-like"/>
</dbReference>
<evidence type="ECO:0000256" key="3">
    <source>
        <dbReference type="SAM" id="MobiDB-lite"/>
    </source>
</evidence>
<dbReference type="Gene3D" id="1.20.1600.10">
    <property type="entry name" value="Outer membrane efflux proteins (OEP)"/>
    <property type="match status" value="1"/>
</dbReference>
<dbReference type="GO" id="GO:0015562">
    <property type="term" value="F:efflux transmembrane transporter activity"/>
    <property type="evidence" value="ECO:0007669"/>
    <property type="project" value="InterPro"/>
</dbReference>
<evidence type="ECO:0000313" key="5">
    <source>
        <dbReference type="Proteomes" id="UP000277424"/>
    </source>
</evidence>
<keyword evidence="2 4" id="KW-0449">Lipoprotein</keyword>
<dbReference type="PANTHER" id="PTHR30203">
    <property type="entry name" value="OUTER MEMBRANE CATION EFFLUX PROTEIN"/>
    <property type="match status" value="1"/>
</dbReference>
<comment type="subcellular location">
    <subcellularLocation>
        <location evidence="2">Cell membrane</location>
        <topology evidence="2">Lipid-anchor</topology>
    </subcellularLocation>
</comment>